<evidence type="ECO:0000256" key="6">
    <source>
        <dbReference type="ARBA" id="ARBA00022840"/>
    </source>
</evidence>
<feature type="domain" description="Lon proteolytic" evidence="15">
    <location>
        <begin position="568"/>
        <end position="750"/>
    </location>
</feature>
<evidence type="ECO:0000256" key="10">
    <source>
        <dbReference type="PIRSR" id="PIRSR001174-1"/>
    </source>
</evidence>
<dbReference type="InterPro" id="IPR027065">
    <property type="entry name" value="Lon_Prtase"/>
</dbReference>
<evidence type="ECO:0000256" key="13">
    <source>
        <dbReference type="RuleBase" id="RU000591"/>
    </source>
</evidence>
<dbReference type="EC" id="3.4.21.-" evidence="9 14"/>
<dbReference type="STRING" id="418985.A0A1V9WZ17"/>
<dbReference type="GO" id="GO:0004252">
    <property type="term" value="F:serine-type endopeptidase activity"/>
    <property type="evidence" value="ECO:0007669"/>
    <property type="project" value="UniProtKB-UniRule"/>
</dbReference>
<dbReference type="GO" id="GO:0004176">
    <property type="term" value="F:ATP-dependent peptidase activity"/>
    <property type="evidence" value="ECO:0007669"/>
    <property type="project" value="UniProtKB-UniRule"/>
</dbReference>
<dbReference type="SUPFAM" id="SSF54211">
    <property type="entry name" value="Ribosomal protein S5 domain 2-like"/>
    <property type="match status" value="1"/>
</dbReference>
<reference evidence="17 18" key="1">
    <citation type="journal article" date="2017" name="Gigascience">
        <title>Draft genome of the honey bee ectoparasitic mite, Tropilaelaps mercedesae, is shaped by the parasitic life history.</title>
        <authorList>
            <person name="Dong X."/>
            <person name="Armstrong S.D."/>
            <person name="Xia D."/>
            <person name="Makepeace B.L."/>
            <person name="Darby A.C."/>
            <person name="Kadowaki T."/>
        </authorList>
    </citation>
    <scope>NUCLEOTIDE SEQUENCE [LARGE SCALE GENOMIC DNA]</scope>
    <source>
        <strain evidence="17">Wuxi-XJTLU</strain>
    </source>
</reference>
<dbReference type="FunFam" id="1.20.5.5270:FF:000002">
    <property type="entry name" value="Lon protease homolog"/>
    <property type="match status" value="1"/>
</dbReference>
<evidence type="ECO:0000256" key="12">
    <source>
        <dbReference type="PROSITE-ProRule" id="PRU01122"/>
    </source>
</evidence>
<dbReference type="PROSITE" id="PS01046">
    <property type="entry name" value="LON_SER"/>
    <property type="match status" value="1"/>
</dbReference>
<feature type="active site" evidence="10 12">
    <location>
        <position position="699"/>
    </location>
</feature>
<dbReference type="InterPro" id="IPR046336">
    <property type="entry name" value="Lon_prtase_N_sf"/>
</dbReference>
<dbReference type="InterPro" id="IPR003959">
    <property type="entry name" value="ATPase_AAA_core"/>
</dbReference>
<comment type="similarity">
    <text evidence="9 12 13">Belongs to the peptidase S16 family.</text>
</comment>
<feature type="active site" evidence="10 12">
    <location>
        <position position="656"/>
    </location>
</feature>
<proteinExistence type="inferred from homology"/>
<feature type="binding site" evidence="11">
    <location>
        <begin position="325"/>
        <end position="332"/>
    </location>
    <ligand>
        <name>ATP</name>
        <dbReference type="ChEBI" id="CHEBI:30616"/>
    </ligand>
</feature>
<evidence type="ECO:0000256" key="2">
    <source>
        <dbReference type="ARBA" id="ARBA00022670"/>
    </source>
</evidence>
<dbReference type="Gene3D" id="2.30.130.40">
    <property type="entry name" value="LON domain-like"/>
    <property type="match status" value="1"/>
</dbReference>
<protein>
    <recommendedName>
        <fullName evidence="9 14">Lon protease homolog</fullName>
        <ecNumber evidence="9 14">3.4.21.-</ecNumber>
    </recommendedName>
</protein>
<evidence type="ECO:0000256" key="1">
    <source>
        <dbReference type="ARBA" id="ARBA00022490"/>
    </source>
</evidence>
<dbReference type="SUPFAM" id="SSF52540">
    <property type="entry name" value="P-loop containing nucleoside triphosphate hydrolases"/>
    <property type="match status" value="1"/>
</dbReference>
<name>A0A1V9WZ17_9ACAR</name>
<dbReference type="InterPro" id="IPR027417">
    <property type="entry name" value="P-loop_NTPase"/>
</dbReference>
<evidence type="ECO:0000259" key="16">
    <source>
        <dbReference type="PROSITE" id="PS51787"/>
    </source>
</evidence>
<dbReference type="SMART" id="SM00464">
    <property type="entry name" value="LON"/>
    <property type="match status" value="1"/>
</dbReference>
<keyword evidence="4 9" id="KW-0378">Hydrolase</keyword>
<dbReference type="Pfam" id="PF00004">
    <property type="entry name" value="AAA"/>
    <property type="match status" value="1"/>
</dbReference>
<keyword evidence="6 9" id="KW-0067">ATP-binding</keyword>
<keyword evidence="3 9" id="KW-0547">Nucleotide-binding</keyword>
<dbReference type="AlphaFoldDB" id="A0A1V9WZ17"/>
<dbReference type="Gene3D" id="1.20.5.5270">
    <property type="match status" value="1"/>
</dbReference>
<evidence type="ECO:0000313" key="17">
    <source>
        <dbReference type="EMBL" id="OQR66510.1"/>
    </source>
</evidence>
<evidence type="ECO:0000256" key="3">
    <source>
        <dbReference type="ARBA" id="ARBA00022741"/>
    </source>
</evidence>
<gene>
    <name evidence="17" type="ORF">BIW11_04977</name>
</gene>
<dbReference type="InterPro" id="IPR004815">
    <property type="entry name" value="Lon_bac/euk-typ"/>
</dbReference>
<dbReference type="InterPro" id="IPR008269">
    <property type="entry name" value="Lon_proteolytic"/>
</dbReference>
<dbReference type="Proteomes" id="UP000192247">
    <property type="component" value="Unassembled WGS sequence"/>
</dbReference>
<evidence type="ECO:0000256" key="11">
    <source>
        <dbReference type="PIRSR" id="PIRSR001174-2"/>
    </source>
</evidence>
<organism evidence="17 18">
    <name type="scientific">Tropilaelaps mercedesae</name>
    <dbReference type="NCBI Taxonomy" id="418985"/>
    <lineage>
        <taxon>Eukaryota</taxon>
        <taxon>Metazoa</taxon>
        <taxon>Ecdysozoa</taxon>
        <taxon>Arthropoda</taxon>
        <taxon>Chelicerata</taxon>
        <taxon>Arachnida</taxon>
        <taxon>Acari</taxon>
        <taxon>Parasitiformes</taxon>
        <taxon>Mesostigmata</taxon>
        <taxon>Gamasina</taxon>
        <taxon>Dermanyssoidea</taxon>
        <taxon>Laelapidae</taxon>
        <taxon>Tropilaelaps</taxon>
    </lineage>
</organism>
<dbReference type="Gene3D" id="3.40.50.300">
    <property type="entry name" value="P-loop containing nucleotide triphosphate hydrolases"/>
    <property type="match status" value="1"/>
</dbReference>
<keyword evidence="8" id="KW-0576">Peroxisome</keyword>
<dbReference type="InterPro" id="IPR015947">
    <property type="entry name" value="PUA-like_sf"/>
</dbReference>
<dbReference type="FunFam" id="3.30.230.10:FF:000019">
    <property type="entry name" value="Lon protease homolog 2, peroxisomal"/>
    <property type="match status" value="1"/>
</dbReference>
<feature type="domain" description="Lon N-terminal" evidence="16">
    <location>
        <begin position="1"/>
        <end position="191"/>
    </location>
</feature>
<keyword evidence="18" id="KW-1185">Reference proteome</keyword>
<evidence type="ECO:0000313" key="18">
    <source>
        <dbReference type="Proteomes" id="UP000192247"/>
    </source>
</evidence>
<comment type="caution">
    <text evidence="17">The sequence shown here is derived from an EMBL/GenBank/DDBJ whole genome shotgun (WGS) entry which is preliminary data.</text>
</comment>
<dbReference type="GO" id="GO:0016887">
    <property type="term" value="F:ATP hydrolysis activity"/>
    <property type="evidence" value="ECO:0007669"/>
    <property type="project" value="InterPro"/>
</dbReference>
<evidence type="ECO:0000256" key="9">
    <source>
        <dbReference type="PIRNR" id="PIRNR001174"/>
    </source>
</evidence>
<dbReference type="InterPro" id="IPR020568">
    <property type="entry name" value="Ribosomal_Su5_D2-typ_SF"/>
</dbReference>
<dbReference type="InterPro" id="IPR003111">
    <property type="entry name" value="Lon_prtase_N"/>
</dbReference>
<evidence type="ECO:0000256" key="5">
    <source>
        <dbReference type="ARBA" id="ARBA00022825"/>
    </source>
</evidence>
<dbReference type="InterPro" id="IPR008268">
    <property type="entry name" value="Peptidase_S16_AS"/>
</dbReference>
<dbReference type="CDD" id="cd19500">
    <property type="entry name" value="RecA-like_Lon"/>
    <property type="match status" value="1"/>
</dbReference>
<dbReference type="NCBIfam" id="TIGR00763">
    <property type="entry name" value="lon"/>
    <property type="match status" value="1"/>
</dbReference>
<dbReference type="EMBL" id="MNPL01032158">
    <property type="protein sequence ID" value="OQR66510.1"/>
    <property type="molecule type" value="Genomic_DNA"/>
</dbReference>
<dbReference type="InParanoid" id="A0A1V9WZ17"/>
<dbReference type="PRINTS" id="PR00830">
    <property type="entry name" value="ENDOLAPTASE"/>
</dbReference>
<evidence type="ECO:0000256" key="14">
    <source>
        <dbReference type="RuleBase" id="RU000592"/>
    </source>
</evidence>
<dbReference type="FunFam" id="1.10.8.60:FF:000091">
    <property type="entry name" value="Lon protease homolog 2, peroxisomal"/>
    <property type="match status" value="1"/>
</dbReference>
<dbReference type="Pfam" id="PF05362">
    <property type="entry name" value="Lon_C"/>
    <property type="match status" value="1"/>
</dbReference>
<dbReference type="GO" id="GO:0030163">
    <property type="term" value="P:protein catabolic process"/>
    <property type="evidence" value="ECO:0007669"/>
    <property type="project" value="InterPro"/>
</dbReference>
<sequence>MIKNHLLNQHTIGGAFVGVVPREHPKRESGQSGQSGVLHHVGTAGMVVQVTGSSWPRSTYTLLVNGVCRFSLDEIVHESPYLIGSVTQLDRLPGDVYSVTSLNLEDPQDFELSELLRQIRSMASSLVERLDLSPGSAQRYKRLLNSLPSYALADISASIVAASHEERLGVLDAVELSERIKKALPLLRRQIHALDGKGGAKTGGKQHNDSNGRLIVGFGRDMGRKKLRAVELPEHARKAAVKELSRLKKMPPHMPEHAMTRNYLELLADLPWNQRSNERIDLQKSKADLDHDHYGMDKLKKRVLEYLAVRKLNNQIKGPILCFVGPPGVGKTSVGRSIARSLGREFFRISLGGVSDQADIRGHRRTYIGSMPGRIIQGLKTVSVKNPIFLLDEIDKMTPGIHGDPAAALLEVLDPEQNASFTDHYMNIPFDLSEVLFIATANTTSTIPPALLDRMELITVPGYTHDEKEHIAREHLLPKQLQQHGLRASMMQLTQDAMRKIITSYTREAGVRTLERRLGAVCRAVAVKIVEANHEDVQQMQAHIPIDAEQLEEILGPPLFDMDIDSRLIQPGVAIGLAWTSAGGELMFVEASRMGGSGQLTLTGQLGDVMKESATLALNWLRIHSSRFGLSQPDIMEGTDIHVHFPAGAVEKDGPSAGVTIVCVLVSLFTQRTVASNVAMTGEITLQGLVLPVGGVKEKVLAAHRAGLGRVILPLRNRRDLTEIPQNVREQMTFHLASTIEDVLQEAFLGGFPQVLSSISTAPGHQPVFQSKL</sequence>
<evidence type="ECO:0000256" key="8">
    <source>
        <dbReference type="ARBA" id="ARBA00023140"/>
    </source>
</evidence>
<dbReference type="PANTHER" id="PTHR10046">
    <property type="entry name" value="ATP DEPENDENT LON PROTEASE FAMILY MEMBER"/>
    <property type="match status" value="1"/>
</dbReference>
<keyword evidence="1" id="KW-0963">Cytoplasm</keyword>
<evidence type="ECO:0000256" key="4">
    <source>
        <dbReference type="ARBA" id="ARBA00022801"/>
    </source>
</evidence>
<dbReference type="InterPro" id="IPR054594">
    <property type="entry name" value="Lon_lid"/>
</dbReference>
<dbReference type="FunFam" id="3.40.50.300:FF:000382">
    <property type="entry name" value="Lon protease homolog 2, peroxisomal"/>
    <property type="match status" value="1"/>
</dbReference>
<dbReference type="Gene3D" id="1.20.58.1480">
    <property type="match status" value="1"/>
</dbReference>
<keyword evidence="2 9" id="KW-0645">Protease</keyword>
<dbReference type="PIRSF" id="PIRSF001174">
    <property type="entry name" value="Lon_proteas"/>
    <property type="match status" value="1"/>
</dbReference>
<dbReference type="Gene3D" id="3.30.230.10">
    <property type="match status" value="1"/>
</dbReference>
<keyword evidence="7" id="KW-0346">Stress response</keyword>
<evidence type="ECO:0000256" key="7">
    <source>
        <dbReference type="ARBA" id="ARBA00023016"/>
    </source>
</evidence>
<dbReference type="SMART" id="SM00382">
    <property type="entry name" value="AAA"/>
    <property type="match status" value="1"/>
</dbReference>
<accession>A0A1V9WZ17</accession>
<evidence type="ECO:0000259" key="15">
    <source>
        <dbReference type="PROSITE" id="PS51786"/>
    </source>
</evidence>
<dbReference type="GO" id="GO:0005524">
    <property type="term" value="F:ATP binding"/>
    <property type="evidence" value="ECO:0007669"/>
    <property type="project" value="UniProtKB-KW"/>
</dbReference>
<dbReference type="OrthoDB" id="2411602at2759"/>
<dbReference type="Gene3D" id="1.10.8.60">
    <property type="match status" value="1"/>
</dbReference>
<dbReference type="GO" id="GO:0006508">
    <property type="term" value="P:proteolysis"/>
    <property type="evidence" value="ECO:0007669"/>
    <property type="project" value="UniProtKB-KW"/>
</dbReference>
<dbReference type="InterPro" id="IPR014721">
    <property type="entry name" value="Ribsml_uS5_D2-typ_fold_subgr"/>
</dbReference>
<dbReference type="PROSITE" id="PS51786">
    <property type="entry name" value="LON_PROTEOLYTIC"/>
    <property type="match status" value="1"/>
</dbReference>
<dbReference type="Pfam" id="PF02190">
    <property type="entry name" value="LON_substr_bdg"/>
    <property type="match status" value="1"/>
</dbReference>
<dbReference type="InterPro" id="IPR003593">
    <property type="entry name" value="AAA+_ATPase"/>
</dbReference>
<dbReference type="Pfam" id="PF22667">
    <property type="entry name" value="Lon_lid"/>
    <property type="match status" value="1"/>
</dbReference>
<keyword evidence="5 9" id="KW-0720">Serine protease</keyword>
<dbReference type="SUPFAM" id="SSF88697">
    <property type="entry name" value="PUA domain-like"/>
    <property type="match status" value="1"/>
</dbReference>
<dbReference type="PROSITE" id="PS51787">
    <property type="entry name" value="LON_N"/>
    <property type="match status" value="1"/>
</dbReference>